<reference evidence="2 3" key="1">
    <citation type="submission" date="2016-04" db="EMBL/GenBank/DDBJ databases">
        <title>A degradative enzymes factory behind the ericoid mycorrhizal symbiosis.</title>
        <authorList>
            <consortium name="DOE Joint Genome Institute"/>
            <person name="Martino E."/>
            <person name="Morin E."/>
            <person name="Grelet G."/>
            <person name="Kuo A."/>
            <person name="Kohler A."/>
            <person name="Daghino S."/>
            <person name="Barry K."/>
            <person name="Choi C."/>
            <person name="Cichocki N."/>
            <person name="Clum A."/>
            <person name="Copeland A."/>
            <person name="Hainaut M."/>
            <person name="Haridas S."/>
            <person name="Labutti K."/>
            <person name="Lindquist E."/>
            <person name="Lipzen A."/>
            <person name="Khouja H.-R."/>
            <person name="Murat C."/>
            <person name="Ohm R."/>
            <person name="Olson A."/>
            <person name="Spatafora J."/>
            <person name="Veneault-Fourrey C."/>
            <person name="Henrissat B."/>
            <person name="Grigoriev I."/>
            <person name="Martin F."/>
            <person name="Perotto S."/>
        </authorList>
    </citation>
    <scope>NUCLEOTIDE SEQUENCE [LARGE SCALE GENOMIC DNA]</scope>
    <source>
        <strain evidence="2 3">F</strain>
    </source>
</reference>
<feature type="compositionally biased region" description="Basic and acidic residues" evidence="1">
    <location>
        <begin position="341"/>
        <end position="536"/>
    </location>
</feature>
<feature type="region of interest" description="Disordered" evidence="1">
    <location>
        <begin position="323"/>
        <end position="594"/>
    </location>
</feature>
<evidence type="ECO:0000256" key="1">
    <source>
        <dbReference type="SAM" id="MobiDB-lite"/>
    </source>
</evidence>
<keyword evidence="3" id="KW-1185">Reference proteome</keyword>
<organism evidence="2 3">
    <name type="scientific">Hyaloscypha variabilis (strain UAMH 11265 / GT02V1 / F)</name>
    <name type="common">Meliniomyces variabilis</name>
    <dbReference type="NCBI Taxonomy" id="1149755"/>
    <lineage>
        <taxon>Eukaryota</taxon>
        <taxon>Fungi</taxon>
        <taxon>Dikarya</taxon>
        <taxon>Ascomycota</taxon>
        <taxon>Pezizomycotina</taxon>
        <taxon>Leotiomycetes</taxon>
        <taxon>Helotiales</taxon>
        <taxon>Hyaloscyphaceae</taxon>
        <taxon>Hyaloscypha</taxon>
        <taxon>Hyaloscypha variabilis</taxon>
    </lineage>
</organism>
<gene>
    <name evidence="2" type="ORF">L207DRAFT_579722</name>
</gene>
<feature type="region of interest" description="Disordered" evidence="1">
    <location>
        <begin position="111"/>
        <end position="143"/>
    </location>
</feature>
<dbReference type="STRING" id="1149755.A0A2J6S222"/>
<dbReference type="EMBL" id="KZ613941">
    <property type="protein sequence ID" value="PMD44795.1"/>
    <property type="molecule type" value="Genomic_DNA"/>
</dbReference>
<evidence type="ECO:0000313" key="3">
    <source>
        <dbReference type="Proteomes" id="UP000235786"/>
    </source>
</evidence>
<evidence type="ECO:0000313" key="2">
    <source>
        <dbReference type="EMBL" id="PMD44795.1"/>
    </source>
</evidence>
<sequence>MVRKTHTQHVIEWACPPCGSQGDSAATLIDHHTKRHHSDQFTLIFTPLEEANSHLDSFFKIYGHDRVGGQSHLGKANEHSTYDSAIKGMKGHLRGPLLTIHTHNLSSDYSHPDSAFFGSPGQEAPDSEDDYPSWRGGSEHANDIVHPSTTVNFPQPHGNGSVAAMYSNLWETSIPSAHELSHATDYGTHHGSPKSHHGDEDHHLAEKLHGTDAHNAAHEDENMCKGCHQGLTENIMMHVEHDTAHRDSYSCWHCGAMFGHKHDQLLKHLSHEHAKKERNQHLRCAHGKKCHEKFHNSFHLRQHLTIVHHDKMGQEDYLDSQADDKAKDHNNSHLHGKGKGKGKDHNKSDGLVKDSQSHESAKDHGKLEGEEKGSDKHGKDKDHAKLSGHETETKDHGKDNGKDHDKSLGVGQENKKDHSTPDGHEKGKDHAKSDSKEKVSQGHGKETDQAKEEKHSKETKHSEGQEHAKDAKNSKENTHPKEKGHPEEKEHPKDSCQSQEKKPSKENEHLKGTEHQKVDPHGGESSNTHEHGHDDDGWVDEPDSTKKRGKAAKKTGKAAKSKPVGTGVGGLIRSKKAKAKPARSGMGLFRSKKK</sequence>
<dbReference type="AlphaFoldDB" id="A0A2J6S222"/>
<accession>A0A2J6S222</accession>
<name>A0A2J6S222_HYAVF</name>
<proteinExistence type="predicted"/>
<feature type="compositionally biased region" description="Basic residues" evidence="1">
    <location>
        <begin position="547"/>
        <end position="560"/>
    </location>
</feature>
<protein>
    <submittedName>
        <fullName evidence="2">Uncharacterized protein</fullName>
    </submittedName>
</protein>
<dbReference type="Proteomes" id="UP000235786">
    <property type="component" value="Unassembled WGS sequence"/>
</dbReference>
<feature type="region of interest" description="Disordered" evidence="1">
    <location>
        <begin position="183"/>
        <end position="202"/>
    </location>
</feature>